<dbReference type="EMBL" id="MU251390">
    <property type="protein sequence ID" value="KAG9237238.1"/>
    <property type="molecule type" value="Genomic_DNA"/>
</dbReference>
<accession>A0A9P8C7W8</accession>
<gene>
    <name evidence="2" type="ORF">BJ875DRAFT_167894</name>
</gene>
<dbReference type="AlphaFoldDB" id="A0A9P8C7W8"/>
<feature type="domain" description="JmjC" evidence="1">
    <location>
        <begin position="204"/>
        <end position="362"/>
    </location>
</feature>
<evidence type="ECO:0000259" key="1">
    <source>
        <dbReference type="PROSITE" id="PS51184"/>
    </source>
</evidence>
<evidence type="ECO:0000313" key="2">
    <source>
        <dbReference type="EMBL" id="KAG9237238.1"/>
    </source>
</evidence>
<dbReference type="PANTHER" id="PTHR12461">
    <property type="entry name" value="HYPOXIA-INDUCIBLE FACTOR 1 ALPHA INHIBITOR-RELATED"/>
    <property type="match status" value="1"/>
</dbReference>
<dbReference type="InterPro" id="IPR003347">
    <property type="entry name" value="JmjC_dom"/>
</dbReference>
<dbReference type="OrthoDB" id="263283at2759"/>
<comment type="caution">
    <text evidence="2">The sequence shown here is derived from an EMBL/GenBank/DDBJ whole genome shotgun (WGS) entry which is preliminary data.</text>
</comment>
<reference evidence="2" key="1">
    <citation type="journal article" date="2021" name="IMA Fungus">
        <title>Genomic characterization of three marine fungi, including Emericellopsis atlantica sp. nov. with signatures of a generalist lifestyle and marine biomass degradation.</title>
        <authorList>
            <person name="Hagestad O.C."/>
            <person name="Hou L."/>
            <person name="Andersen J.H."/>
            <person name="Hansen E.H."/>
            <person name="Altermark B."/>
            <person name="Li C."/>
            <person name="Kuhnert E."/>
            <person name="Cox R.J."/>
            <person name="Crous P.W."/>
            <person name="Spatafora J.W."/>
            <person name="Lail K."/>
            <person name="Amirebrahimi M."/>
            <person name="Lipzen A."/>
            <person name="Pangilinan J."/>
            <person name="Andreopoulos W."/>
            <person name="Hayes R.D."/>
            <person name="Ng V."/>
            <person name="Grigoriev I.V."/>
            <person name="Jackson S.A."/>
            <person name="Sutton T.D.S."/>
            <person name="Dobson A.D.W."/>
            <person name="Rama T."/>
        </authorList>
    </citation>
    <scope>NUCLEOTIDE SEQUENCE</scope>
    <source>
        <strain evidence="2">TRa018bII</strain>
    </source>
</reference>
<evidence type="ECO:0000313" key="3">
    <source>
        <dbReference type="Proteomes" id="UP000824998"/>
    </source>
</evidence>
<protein>
    <recommendedName>
        <fullName evidence="1">JmjC domain-containing protein</fullName>
    </recommendedName>
</protein>
<proteinExistence type="predicted"/>
<dbReference type="PROSITE" id="PS51184">
    <property type="entry name" value="JMJC"/>
    <property type="match status" value="1"/>
</dbReference>
<dbReference type="InterPro" id="IPR041667">
    <property type="entry name" value="Cupin_8"/>
</dbReference>
<organism evidence="2 3">
    <name type="scientific">Amylocarpus encephaloides</name>
    <dbReference type="NCBI Taxonomy" id="45428"/>
    <lineage>
        <taxon>Eukaryota</taxon>
        <taxon>Fungi</taxon>
        <taxon>Dikarya</taxon>
        <taxon>Ascomycota</taxon>
        <taxon>Pezizomycotina</taxon>
        <taxon>Leotiomycetes</taxon>
        <taxon>Helotiales</taxon>
        <taxon>Helotiales incertae sedis</taxon>
        <taxon>Amylocarpus</taxon>
    </lineage>
</organism>
<dbReference type="SMART" id="SM00558">
    <property type="entry name" value="JmjC"/>
    <property type="match status" value="1"/>
</dbReference>
<dbReference type="Pfam" id="PF13621">
    <property type="entry name" value="Cupin_8"/>
    <property type="match status" value="1"/>
</dbReference>
<keyword evidence="3" id="KW-1185">Reference proteome</keyword>
<dbReference type="Proteomes" id="UP000824998">
    <property type="component" value="Unassembled WGS sequence"/>
</dbReference>
<dbReference type="Gene3D" id="2.60.120.650">
    <property type="entry name" value="Cupin"/>
    <property type="match status" value="1"/>
</dbReference>
<dbReference type="PANTHER" id="PTHR12461:SF105">
    <property type="entry name" value="HYPOXIA-INDUCIBLE FACTOR 1-ALPHA INHIBITOR"/>
    <property type="match status" value="1"/>
</dbReference>
<sequence length="362" mass="40787">MRKTSTRLPFIPIIPILTATASRPSRAQCSLQSNALHTSNFQSVSIIEGPLHRVDINEFRRRAFTPGLPIAIKTIRDASRASQAVDEKLEREAALPAIERWFAKAGAEDAEQNGNENRRGRVMSREYLHNFRETILPYEWFHEPREDPERGLGLRNGCPPNHPKNVIRVLESLLDDSPGRKFHRLSAPLSIFLQACEIDPPIQNLYIAQAQIADLPRQLRDDLPTPRIVTDAGKGDVYDANIWMGIPPTYTPLHKDPNPNLFVQLASSKNVRIFKPSDGNAIFAEVQRKLGVRSSFSIRGEEMMEGPEREVLGEAVWGPNAPQRGYEVVVNPGDALFIPKGWWHSIKSIGGDVNASVNWWFR</sequence>
<dbReference type="SUPFAM" id="SSF51197">
    <property type="entry name" value="Clavaminate synthase-like"/>
    <property type="match status" value="1"/>
</dbReference>
<name>A0A9P8C7W8_9HELO</name>